<name>A0A9P6FHD7_9FUNG</name>
<feature type="compositionally biased region" description="Polar residues" evidence="1">
    <location>
        <begin position="399"/>
        <end position="408"/>
    </location>
</feature>
<dbReference type="Proteomes" id="UP000723463">
    <property type="component" value="Unassembled WGS sequence"/>
</dbReference>
<feature type="region of interest" description="Disordered" evidence="1">
    <location>
        <begin position="1"/>
        <end position="20"/>
    </location>
</feature>
<dbReference type="EMBL" id="JAAAXW010000013">
    <property type="protein sequence ID" value="KAF9550134.1"/>
    <property type="molecule type" value="Genomic_DNA"/>
</dbReference>
<evidence type="ECO:0000313" key="3">
    <source>
        <dbReference type="EMBL" id="KAF9550134.1"/>
    </source>
</evidence>
<accession>A0A9P6FHD7</accession>
<dbReference type="AlphaFoldDB" id="A0A9P6FHD7"/>
<evidence type="ECO:0000256" key="1">
    <source>
        <dbReference type="SAM" id="MobiDB-lite"/>
    </source>
</evidence>
<keyword evidence="2" id="KW-0472">Membrane</keyword>
<reference evidence="3" key="1">
    <citation type="journal article" date="2020" name="Fungal Divers.">
        <title>Resolving the Mortierellaceae phylogeny through synthesis of multi-gene phylogenetics and phylogenomics.</title>
        <authorList>
            <person name="Vandepol N."/>
            <person name="Liber J."/>
            <person name="Desiro A."/>
            <person name="Na H."/>
            <person name="Kennedy M."/>
            <person name="Barry K."/>
            <person name="Grigoriev I.V."/>
            <person name="Miller A.N."/>
            <person name="O'Donnell K."/>
            <person name="Stajich J.E."/>
            <person name="Bonito G."/>
        </authorList>
    </citation>
    <scope>NUCLEOTIDE SEQUENCE</scope>
    <source>
        <strain evidence="3">NRRL 2591</strain>
    </source>
</reference>
<keyword evidence="4" id="KW-1185">Reference proteome</keyword>
<feature type="region of interest" description="Disordered" evidence="1">
    <location>
        <begin position="268"/>
        <end position="297"/>
    </location>
</feature>
<feature type="compositionally biased region" description="Polar residues" evidence="1">
    <location>
        <begin position="8"/>
        <end position="20"/>
    </location>
</feature>
<sequence>MDYPHSLISLTSRKQPSHSHWTPPLPKMRFGLSSLFLIWLCFTLLFATAHTGADIVRPIGVETEGQFDFYDKGICTVRGDECCSDRSSVECQGWFCITGRCAVLRCEQCFDDQNWFCGRVEGATNDHGMACKHRAYPGQYCDESTMPCMNGSACSSNNSTCQFTPEYEKEHEEEVKSRRITMVGMIVVLIAMFAAMRKMLKNEEARRRQIWEPVDSSAEASILRRLAEDTQRRVAGGWGQISESLVEGGNAATAAVGTAFTRIRNNVRSATGGNRQEDCDDTLEMLPNGRRAQTRRELEADMRDFLLEGDDEEEEDVDQIRDEDGLLAHHRNSSSSGSSSSHPPRGSNTISSTSPALPSLQLAGSRGSPTGFPDEPPSYDQIRPSNNQGAPSSIAAGLNITNQQHLTPSSGSSSSSSS</sequence>
<protein>
    <submittedName>
        <fullName evidence="3">Uncharacterized protein</fullName>
    </submittedName>
</protein>
<comment type="caution">
    <text evidence="3">The sequence shown here is derived from an EMBL/GenBank/DDBJ whole genome shotgun (WGS) entry which is preliminary data.</text>
</comment>
<feature type="transmembrane region" description="Helical" evidence="2">
    <location>
        <begin position="180"/>
        <end position="200"/>
    </location>
</feature>
<feature type="region of interest" description="Disordered" evidence="1">
    <location>
        <begin position="329"/>
        <end position="418"/>
    </location>
</feature>
<proteinExistence type="predicted"/>
<evidence type="ECO:0000256" key="2">
    <source>
        <dbReference type="SAM" id="Phobius"/>
    </source>
</evidence>
<feature type="compositionally biased region" description="Low complexity" evidence="1">
    <location>
        <begin position="333"/>
        <end position="348"/>
    </location>
</feature>
<gene>
    <name evidence="3" type="ORF">EC957_001620</name>
</gene>
<feature type="compositionally biased region" description="Low complexity" evidence="1">
    <location>
        <begin position="409"/>
        <end position="418"/>
    </location>
</feature>
<keyword evidence="2" id="KW-0812">Transmembrane</keyword>
<evidence type="ECO:0000313" key="4">
    <source>
        <dbReference type="Proteomes" id="UP000723463"/>
    </source>
</evidence>
<keyword evidence="2" id="KW-1133">Transmembrane helix</keyword>
<organism evidence="3 4">
    <name type="scientific">Mortierella hygrophila</name>
    <dbReference type="NCBI Taxonomy" id="979708"/>
    <lineage>
        <taxon>Eukaryota</taxon>
        <taxon>Fungi</taxon>
        <taxon>Fungi incertae sedis</taxon>
        <taxon>Mucoromycota</taxon>
        <taxon>Mortierellomycotina</taxon>
        <taxon>Mortierellomycetes</taxon>
        <taxon>Mortierellales</taxon>
        <taxon>Mortierellaceae</taxon>
        <taxon>Mortierella</taxon>
    </lineage>
</organism>